<name>A0A6L3V4M1_9BACI</name>
<comment type="caution">
    <text evidence="2">The sequence shown here is derived from an EMBL/GenBank/DDBJ whole genome shotgun (WGS) entry which is preliminary data.</text>
</comment>
<feature type="transmembrane region" description="Helical" evidence="1">
    <location>
        <begin position="159"/>
        <end position="176"/>
    </location>
</feature>
<feature type="transmembrane region" description="Helical" evidence="1">
    <location>
        <begin position="134"/>
        <end position="153"/>
    </location>
</feature>
<protein>
    <recommendedName>
        <fullName evidence="4">DUF308 domain-containing protein</fullName>
    </recommendedName>
</protein>
<feature type="transmembrane region" description="Helical" evidence="1">
    <location>
        <begin position="21"/>
        <end position="42"/>
    </location>
</feature>
<feature type="transmembrane region" description="Helical" evidence="1">
    <location>
        <begin position="48"/>
        <end position="71"/>
    </location>
</feature>
<accession>A0A6L3V4M1</accession>
<dbReference type="AlphaFoldDB" id="A0A6L3V4M1"/>
<reference evidence="2 3" key="1">
    <citation type="journal article" date="2016" name="Antonie Van Leeuwenhoek">
        <title>Bacillus depressus sp. nov., isolated from soil of a sunflower field.</title>
        <authorList>
            <person name="Wei X."/>
            <person name="Xin D."/>
            <person name="Xin Y."/>
            <person name="Zhang H."/>
            <person name="Wang T."/>
            <person name="Zhang J."/>
        </authorList>
    </citation>
    <scope>NUCLEOTIDE SEQUENCE [LARGE SCALE GENOMIC DNA]</scope>
    <source>
        <strain evidence="2 3">BZ1</strain>
    </source>
</reference>
<keyword evidence="1" id="KW-0812">Transmembrane</keyword>
<organism evidence="2 3">
    <name type="scientific">Cytobacillus depressus</name>
    <dbReference type="NCBI Taxonomy" id="1602942"/>
    <lineage>
        <taxon>Bacteria</taxon>
        <taxon>Bacillati</taxon>
        <taxon>Bacillota</taxon>
        <taxon>Bacilli</taxon>
        <taxon>Bacillales</taxon>
        <taxon>Bacillaceae</taxon>
        <taxon>Cytobacillus</taxon>
    </lineage>
</organism>
<sequence length="193" mass="21756">MNYKNMTLDDLKNHLIFEGKKGYPFFIAGTVYWLVMFSLGFFIESKSQLALCYLVGTCSIFPLAIAVSKVLKVNLLSNNPLGVLGGIVGGIQAFFLPVWIVIYIEQYELIPMAIGVLGASHFLPYLWVYKSKTYCIFTITMALISFIFGYILISQAFLLLPILLSILYLLTAIILWQESKAFILVQEKNTLAK</sequence>
<proteinExistence type="predicted"/>
<keyword evidence="1" id="KW-1133">Transmembrane helix</keyword>
<dbReference type="OrthoDB" id="3242785at2"/>
<dbReference type="EMBL" id="WBOS01000017">
    <property type="protein sequence ID" value="KAB2329782.1"/>
    <property type="molecule type" value="Genomic_DNA"/>
</dbReference>
<evidence type="ECO:0008006" key="4">
    <source>
        <dbReference type="Google" id="ProtNLM"/>
    </source>
</evidence>
<evidence type="ECO:0000313" key="3">
    <source>
        <dbReference type="Proteomes" id="UP000481030"/>
    </source>
</evidence>
<evidence type="ECO:0000256" key="1">
    <source>
        <dbReference type="SAM" id="Phobius"/>
    </source>
</evidence>
<dbReference type="RefSeq" id="WP_151536903.1">
    <property type="nucleotide sequence ID" value="NZ_WBOS01000017.1"/>
</dbReference>
<dbReference type="Pfam" id="PF22765">
    <property type="entry name" value="DUF7010"/>
    <property type="match status" value="1"/>
</dbReference>
<evidence type="ECO:0000313" key="2">
    <source>
        <dbReference type="EMBL" id="KAB2329782.1"/>
    </source>
</evidence>
<dbReference type="InterPro" id="IPR053824">
    <property type="entry name" value="DUF7010"/>
</dbReference>
<keyword evidence="1" id="KW-0472">Membrane</keyword>
<feature type="transmembrane region" description="Helical" evidence="1">
    <location>
        <begin position="83"/>
        <end position="104"/>
    </location>
</feature>
<gene>
    <name evidence="2" type="ORF">F7731_21820</name>
</gene>
<dbReference type="Proteomes" id="UP000481030">
    <property type="component" value="Unassembled WGS sequence"/>
</dbReference>
<feature type="transmembrane region" description="Helical" evidence="1">
    <location>
        <begin position="110"/>
        <end position="127"/>
    </location>
</feature>
<keyword evidence="3" id="KW-1185">Reference proteome</keyword>